<keyword evidence="1" id="KW-0175">Coiled coil</keyword>
<name>A0AA37F9A1_9ARCH</name>
<dbReference type="Pfam" id="PF09754">
    <property type="entry name" value="PAC2"/>
    <property type="match status" value="1"/>
</dbReference>
<dbReference type="NCBIfam" id="TIGR00162">
    <property type="entry name" value="proteasome assembly chaperone family protein"/>
    <property type="match status" value="1"/>
</dbReference>
<evidence type="ECO:0000256" key="1">
    <source>
        <dbReference type="SAM" id="Coils"/>
    </source>
</evidence>
<reference evidence="2" key="1">
    <citation type="journal article" date="2014" name="Int. J. Syst. Evol. Microbiol.">
        <title>Complete genome sequence of Corynebacterium casei LMG S-19264T (=DSM 44701T), isolated from a smear-ripened cheese.</title>
        <authorList>
            <consortium name="US DOE Joint Genome Institute (JGI-PGF)"/>
            <person name="Walter F."/>
            <person name="Albersmeier A."/>
            <person name="Kalinowski J."/>
            <person name="Ruckert C."/>
        </authorList>
    </citation>
    <scope>NUCLEOTIDE SEQUENCE</scope>
    <source>
        <strain evidence="2">JCM 13583</strain>
    </source>
</reference>
<dbReference type="InterPro" id="IPR019151">
    <property type="entry name" value="Proteasome_assmbl_chaperone_2"/>
</dbReference>
<dbReference type="AlphaFoldDB" id="A0AA37F9A1"/>
<organism evidence="2 3">
    <name type="scientific">Thermogymnomonas acidicola</name>
    <dbReference type="NCBI Taxonomy" id="399579"/>
    <lineage>
        <taxon>Archaea</taxon>
        <taxon>Methanobacteriati</taxon>
        <taxon>Thermoplasmatota</taxon>
        <taxon>Thermoplasmata</taxon>
        <taxon>Thermoplasmatales</taxon>
        <taxon>Thermogymnomonas</taxon>
    </lineage>
</organism>
<feature type="coiled-coil region" evidence="1">
    <location>
        <begin position="219"/>
        <end position="249"/>
    </location>
</feature>
<dbReference type="PANTHER" id="PTHR35610:SF7">
    <property type="entry name" value="3-ISOPROPYLMALATE DEHYDRATASE"/>
    <property type="match status" value="1"/>
</dbReference>
<reference evidence="2" key="2">
    <citation type="submission" date="2022-09" db="EMBL/GenBank/DDBJ databases">
        <authorList>
            <person name="Sun Q."/>
            <person name="Ohkuma M."/>
        </authorList>
    </citation>
    <scope>NUCLEOTIDE SEQUENCE</scope>
    <source>
        <strain evidence="2">JCM 13583</strain>
    </source>
</reference>
<dbReference type="Gene3D" id="3.40.50.10900">
    <property type="entry name" value="PAC-like subunit"/>
    <property type="match status" value="1"/>
</dbReference>
<accession>A0AA37F9A1</accession>
<comment type="caution">
    <text evidence="2">The sequence shown here is derived from an EMBL/GenBank/DDBJ whole genome shotgun (WGS) entry which is preliminary data.</text>
</comment>
<proteinExistence type="predicted"/>
<protein>
    <submittedName>
        <fullName evidence="2">Proteasome assembly chaperone family protein</fullName>
    </submittedName>
</protein>
<dbReference type="PANTHER" id="PTHR35610">
    <property type="entry name" value="3-ISOPROPYLMALATE DEHYDRATASE-RELATED"/>
    <property type="match status" value="1"/>
</dbReference>
<evidence type="ECO:0000313" key="2">
    <source>
        <dbReference type="EMBL" id="GGM72156.1"/>
    </source>
</evidence>
<keyword evidence="2" id="KW-0647">Proteasome</keyword>
<keyword evidence="3" id="KW-1185">Reference proteome</keyword>
<dbReference type="EMBL" id="BMNY01000001">
    <property type="protein sequence ID" value="GGM72156.1"/>
    <property type="molecule type" value="Genomic_DNA"/>
</dbReference>
<dbReference type="RefSeq" id="WP_188680504.1">
    <property type="nucleotide sequence ID" value="NZ_BMNY01000001.1"/>
</dbReference>
<gene>
    <name evidence="2" type="ORF">GCM10007108_07940</name>
</gene>
<sequence length="254" mass="27978">MVLNRIEIKYYKKPKISKSILVSGLPGIGNVGKIAADYLVETLGMEKIIDIFSQYFPPQVFIGDDSVVRLVRNSIYHKKIPRKFDLLVLVGDFQGTTQEGQYELSGAILDIAKELRVNMIYTLGGYSTGKIVEAPRVLGAVTDEDIVEPLKKGGVVFPKGEPGGGIVGSAGVILGLAKEVYSIRGACLMGETSGYFADPKGAREVLRALCRILNIDVDMSEIEERSREIEQITEKMQEDIQNKVQQKEDLGYFG</sequence>
<dbReference type="SUPFAM" id="SSF159659">
    <property type="entry name" value="Cgl1923-like"/>
    <property type="match status" value="1"/>
</dbReference>
<dbReference type="InterPro" id="IPR004426">
    <property type="entry name" value="MJ1210-like"/>
</dbReference>
<evidence type="ECO:0000313" key="3">
    <source>
        <dbReference type="Proteomes" id="UP000632195"/>
    </source>
</evidence>
<dbReference type="Proteomes" id="UP000632195">
    <property type="component" value="Unassembled WGS sequence"/>
</dbReference>
<dbReference type="GO" id="GO:0000502">
    <property type="term" value="C:proteasome complex"/>
    <property type="evidence" value="ECO:0007669"/>
    <property type="project" value="UniProtKB-KW"/>
</dbReference>
<dbReference type="InterPro" id="IPR038389">
    <property type="entry name" value="PSMG2_sf"/>
</dbReference>